<dbReference type="AlphaFoldDB" id="A0A6A4KAY6"/>
<dbReference type="OrthoDB" id="440760at2759"/>
<keyword evidence="8" id="KW-0131">Cell cycle</keyword>
<keyword evidence="7" id="KW-0539">Nucleus</keyword>
<dbReference type="Gene3D" id="1.10.20.10">
    <property type="entry name" value="Histone, subunit A"/>
    <property type="match status" value="1"/>
</dbReference>
<keyword evidence="4" id="KW-0132">Cell division</keyword>
<dbReference type="SUPFAM" id="SSF47113">
    <property type="entry name" value="Histone-fold"/>
    <property type="match status" value="1"/>
</dbReference>
<evidence type="ECO:0000256" key="6">
    <source>
        <dbReference type="ARBA" id="ARBA00023163"/>
    </source>
</evidence>
<keyword evidence="6" id="KW-0804">Transcription</keyword>
<keyword evidence="5" id="KW-0805">Transcription regulation</keyword>
<evidence type="ECO:0000256" key="4">
    <source>
        <dbReference type="ARBA" id="ARBA00022618"/>
    </source>
</evidence>
<evidence type="ECO:0000256" key="9">
    <source>
        <dbReference type="ARBA" id="ARBA00045173"/>
    </source>
</evidence>
<keyword evidence="12" id="KW-1185">Reference proteome</keyword>
<dbReference type="InterPro" id="IPR016024">
    <property type="entry name" value="ARM-type_fold"/>
</dbReference>
<sequence length="669" mass="75067">MYKFTNLSAHKPTSFVSLTGNEDALPVIEDDVSFVPDIQRMMYGLGDVPQPHVESAALIESITLDQILSLLHQASEIMELRGGTVLAPEDILFLMKRNHKSLKRLITYLGVKDEAQLHSSALNGNLPSGAVPDIMTIPETEEDILKFPQVDLNTPLDWKKGRKKYCLVFLKNLNIEESDLNQLVDLAKETRLNRINNIALSLSPMAYESFHAARCKSFCSNNITFGRFLKWVAKRGGWNEEISQPVLDILIYVAKETVACVVDMVMTLKEEADLKTKKCSVLSSAITPDEIREVIRQCGKKTQVAVYENESIIPNLFAFVHKMHLVQPPNPDSTLAFSVGVQCIANLMSNNDTMRNYVADNFAPNISEWLKTEGSKQQNYVCAVLLNLDQVGKLSRELYNKEFVRDLVRVSESGSEFGILLLQNFISCHLFRQLYDSGEEEQKVFLLQLLDSMITDESYYAAEVTAMCNKFKKACDRIMTEVPSAGPYSALELAILLEFMCSTSYKSGYISSFQSDSSLVVSSSYLLRGIHEVVSQKKNWKESLKEAVDVLKNKNSEMTNKPFFGVKGNLIRLLGNLAFRNKRNQDLVREAGCIPIILDSCKLDGDNPFIKEWSILTIRNLCDGNPENQTFIKNMNYQGCDFSVAQELSLSLDGGEGSGINIAPVLRRS</sequence>
<name>A0A6A4KAY6_APOLU</name>
<evidence type="ECO:0000259" key="10">
    <source>
        <dbReference type="Pfam" id="PF09759"/>
    </source>
</evidence>
<proteinExistence type="inferred from homology"/>
<evidence type="ECO:0000256" key="5">
    <source>
        <dbReference type="ARBA" id="ARBA00023015"/>
    </source>
</evidence>
<dbReference type="Proteomes" id="UP000466442">
    <property type="component" value="Unassembled WGS sequence"/>
</dbReference>
<evidence type="ECO:0000256" key="3">
    <source>
        <dbReference type="ARBA" id="ARBA00018804"/>
    </source>
</evidence>
<evidence type="ECO:0000256" key="8">
    <source>
        <dbReference type="ARBA" id="ARBA00023306"/>
    </source>
</evidence>
<dbReference type="GO" id="GO:0051301">
    <property type="term" value="P:cell division"/>
    <property type="evidence" value="ECO:0007669"/>
    <property type="project" value="UniProtKB-KW"/>
</dbReference>
<evidence type="ECO:0000256" key="1">
    <source>
        <dbReference type="ARBA" id="ARBA00004123"/>
    </source>
</evidence>
<feature type="domain" description="Ataxin-10" evidence="10">
    <location>
        <begin position="566"/>
        <end position="640"/>
    </location>
</feature>
<dbReference type="PANTHER" id="PTHR13255:SF0">
    <property type="entry name" value="ATAXIN-10"/>
    <property type="match status" value="1"/>
</dbReference>
<accession>A0A6A4KAY6</accession>
<evidence type="ECO:0000313" key="12">
    <source>
        <dbReference type="Proteomes" id="UP000466442"/>
    </source>
</evidence>
<organism evidence="11 12">
    <name type="scientific">Apolygus lucorum</name>
    <name type="common">Small green plant bug</name>
    <name type="synonym">Lygocoris lucorum</name>
    <dbReference type="NCBI Taxonomy" id="248454"/>
    <lineage>
        <taxon>Eukaryota</taxon>
        <taxon>Metazoa</taxon>
        <taxon>Ecdysozoa</taxon>
        <taxon>Arthropoda</taxon>
        <taxon>Hexapoda</taxon>
        <taxon>Insecta</taxon>
        <taxon>Pterygota</taxon>
        <taxon>Neoptera</taxon>
        <taxon>Paraneoptera</taxon>
        <taxon>Hemiptera</taxon>
        <taxon>Heteroptera</taxon>
        <taxon>Panheteroptera</taxon>
        <taxon>Cimicomorpha</taxon>
        <taxon>Miridae</taxon>
        <taxon>Mirini</taxon>
        <taxon>Apolygus</taxon>
    </lineage>
</organism>
<dbReference type="Pfam" id="PF02269">
    <property type="entry name" value="TFIID-18kDa"/>
    <property type="match status" value="1"/>
</dbReference>
<gene>
    <name evidence="11" type="ORF">GE061_008951</name>
</gene>
<dbReference type="GO" id="GO:0006366">
    <property type="term" value="P:transcription by RNA polymerase II"/>
    <property type="evidence" value="ECO:0007669"/>
    <property type="project" value="InterPro"/>
</dbReference>
<dbReference type="GO" id="GO:0046982">
    <property type="term" value="F:protein heterodimerization activity"/>
    <property type="evidence" value="ECO:0007669"/>
    <property type="project" value="InterPro"/>
</dbReference>
<dbReference type="InterPro" id="IPR019156">
    <property type="entry name" value="Ataxin-10_domain"/>
</dbReference>
<dbReference type="CDD" id="cd07978">
    <property type="entry name" value="HFD_TAF13"/>
    <property type="match status" value="1"/>
</dbReference>
<dbReference type="Gene3D" id="1.25.10.10">
    <property type="entry name" value="Leucine-rich Repeat Variant"/>
    <property type="match status" value="1"/>
</dbReference>
<evidence type="ECO:0000256" key="2">
    <source>
        <dbReference type="ARBA" id="ARBA00008384"/>
    </source>
</evidence>
<dbReference type="InterPro" id="IPR011989">
    <property type="entry name" value="ARM-like"/>
</dbReference>
<dbReference type="GO" id="GO:0031175">
    <property type="term" value="P:neuron projection development"/>
    <property type="evidence" value="ECO:0007669"/>
    <property type="project" value="TreeGrafter"/>
</dbReference>
<dbReference type="InterPro" id="IPR051374">
    <property type="entry name" value="Ataxin-10/CTR86_families"/>
</dbReference>
<dbReference type="GO" id="GO:0005829">
    <property type="term" value="C:cytosol"/>
    <property type="evidence" value="ECO:0007669"/>
    <property type="project" value="TreeGrafter"/>
</dbReference>
<dbReference type="InterPro" id="IPR003195">
    <property type="entry name" value="TFIID_TAF13"/>
</dbReference>
<comment type="function">
    <text evidence="9">May play a role in the regulation of cytokinesis. May play a role in signaling by stimulating protein glycosylation. Induces neuritogenesis by activating the Ras-MAP kinase pathway and is necessary for the survival of cerebellar neurons. Does not appear to play a major role in ciliogenesis.</text>
</comment>
<dbReference type="GO" id="GO:0005634">
    <property type="term" value="C:nucleus"/>
    <property type="evidence" value="ECO:0007669"/>
    <property type="project" value="UniProtKB-SubCell"/>
</dbReference>
<evidence type="ECO:0000256" key="7">
    <source>
        <dbReference type="ARBA" id="ARBA00023242"/>
    </source>
</evidence>
<evidence type="ECO:0000313" key="11">
    <source>
        <dbReference type="EMBL" id="KAF6214212.1"/>
    </source>
</evidence>
<comment type="similarity">
    <text evidence="2">Belongs to the ataxin-10 family.</text>
</comment>
<dbReference type="Pfam" id="PF09759">
    <property type="entry name" value="Atx10homo_assoc"/>
    <property type="match status" value="1"/>
</dbReference>
<dbReference type="PANTHER" id="PTHR13255">
    <property type="entry name" value="ATAXIN-10"/>
    <property type="match status" value="1"/>
</dbReference>
<protein>
    <recommendedName>
        <fullName evidence="3">Ataxin-10</fullName>
    </recommendedName>
</protein>
<reference evidence="11" key="1">
    <citation type="journal article" date="2021" name="Mol. Ecol. Resour.">
        <title>Apolygus lucorum genome provides insights into omnivorousness and mesophyll feeding.</title>
        <authorList>
            <person name="Liu Y."/>
            <person name="Liu H."/>
            <person name="Wang H."/>
            <person name="Huang T."/>
            <person name="Liu B."/>
            <person name="Yang B."/>
            <person name="Yin L."/>
            <person name="Li B."/>
            <person name="Zhang Y."/>
            <person name="Zhang S."/>
            <person name="Jiang F."/>
            <person name="Zhang X."/>
            <person name="Ren Y."/>
            <person name="Wang B."/>
            <person name="Wang S."/>
            <person name="Lu Y."/>
            <person name="Wu K."/>
            <person name="Fan W."/>
            <person name="Wang G."/>
        </authorList>
    </citation>
    <scope>NUCLEOTIDE SEQUENCE</scope>
    <source>
        <strain evidence="11">12Hb</strain>
    </source>
</reference>
<dbReference type="EMBL" id="WIXP02000002">
    <property type="protein sequence ID" value="KAF6214212.1"/>
    <property type="molecule type" value="Genomic_DNA"/>
</dbReference>
<dbReference type="InterPro" id="IPR009072">
    <property type="entry name" value="Histone-fold"/>
</dbReference>
<comment type="caution">
    <text evidence="11">The sequence shown here is derived from an EMBL/GenBank/DDBJ whole genome shotgun (WGS) entry which is preliminary data.</text>
</comment>
<dbReference type="SUPFAM" id="SSF48371">
    <property type="entry name" value="ARM repeat"/>
    <property type="match status" value="1"/>
</dbReference>
<comment type="subcellular location">
    <subcellularLocation>
        <location evidence="1">Nucleus</location>
    </subcellularLocation>
</comment>